<evidence type="ECO:0000313" key="2">
    <source>
        <dbReference type="Proteomes" id="UP000828605"/>
    </source>
</evidence>
<accession>A0AAE7VPU1</accession>
<sequence>MSRFPKKNDQLRCITSRNCDTFSHGCLYDVEKVSKAKRLVYVYGDDGDIHEIDFPQDITKGHFEIND</sequence>
<name>A0AAE7VPU1_9CAUD</name>
<organism evidence="1 2">
    <name type="scientific">Escherichia phage BrunoManser</name>
    <dbReference type="NCBI Taxonomy" id="2851976"/>
    <lineage>
        <taxon>Viruses</taxon>
        <taxon>Duplodnaviria</taxon>
        <taxon>Heunggongvirae</taxon>
        <taxon>Uroviricota</taxon>
        <taxon>Caudoviricetes</taxon>
        <taxon>Drexlerviridae</taxon>
        <taxon>Tunavirinae</taxon>
        <taxon>Sertoctavirus</taxon>
        <taxon>Sertoctavirus brunomanser</taxon>
    </lineage>
</organism>
<dbReference type="Proteomes" id="UP000828605">
    <property type="component" value="Segment"/>
</dbReference>
<dbReference type="EMBL" id="MZ501053">
    <property type="protein sequence ID" value="QXV76563.1"/>
    <property type="molecule type" value="Genomic_DNA"/>
</dbReference>
<evidence type="ECO:0000313" key="1">
    <source>
        <dbReference type="EMBL" id="QXV76563.1"/>
    </source>
</evidence>
<keyword evidence="2" id="KW-1185">Reference proteome</keyword>
<proteinExistence type="predicted"/>
<reference evidence="2" key="1">
    <citation type="journal article" date="2021" name="PLoS Biol.">
        <title>Systematic exploration of Escherichia coli phage-host interactions with the BASEL phage collection.</title>
        <authorList>
            <person name="Maffei E."/>
            <person name="Shaidullina A."/>
            <person name="Burkolter M."/>
            <person name="Heyer Y."/>
            <person name="Estermann F."/>
            <person name="Druelle V."/>
            <person name="Sauer P."/>
            <person name="Willi L."/>
            <person name="Michaelis S."/>
            <person name="Hilbi H."/>
            <person name="Thaler D.S."/>
            <person name="Harms A."/>
        </authorList>
    </citation>
    <scope>NUCLEOTIDE SEQUENCE [LARGE SCALE GENOMIC DNA]</scope>
    <source>
        <strain evidence="2">Bas12</strain>
    </source>
</reference>
<protein>
    <submittedName>
        <fullName evidence="1">Uncharacterized protein</fullName>
    </submittedName>
</protein>
<gene>
    <name evidence="1" type="ORF">bas12_0081</name>
</gene>